<evidence type="ECO:0000313" key="3">
    <source>
        <dbReference type="EMBL" id="CAB4600596.1"/>
    </source>
</evidence>
<reference evidence="7" key="1">
    <citation type="submission" date="2020-05" db="EMBL/GenBank/DDBJ databases">
        <authorList>
            <person name="Chiriac C."/>
            <person name="Salcher M."/>
            <person name="Ghai R."/>
            <person name="Kavagutti S V."/>
        </authorList>
    </citation>
    <scope>NUCLEOTIDE SEQUENCE</scope>
</reference>
<feature type="compositionally biased region" description="Low complexity" evidence="1">
    <location>
        <begin position="37"/>
        <end position="47"/>
    </location>
</feature>
<dbReference type="EMBL" id="CAFBQJ010000044">
    <property type="protein sequence ID" value="CAB5046523.1"/>
    <property type="molecule type" value="Genomic_DNA"/>
</dbReference>
<dbReference type="AlphaFoldDB" id="A0A6J7SZP4"/>
<protein>
    <submittedName>
        <fullName evidence="7">Unannotated protein</fullName>
    </submittedName>
</protein>
<evidence type="ECO:0000313" key="6">
    <source>
        <dbReference type="EMBL" id="CAB4967432.1"/>
    </source>
</evidence>
<dbReference type="EMBL" id="CAEZSL010000088">
    <property type="protein sequence ID" value="CAB4545124.1"/>
    <property type="molecule type" value="Genomic_DNA"/>
</dbReference>
<evidence type="ECO:0000313" key="5">
    <source>
        <dbReference type="EMBL" id="CAB4771452.1"/>
    </source>
</evidence>
<dbReference type="EMBL" id="CAEZZV010000022">
    <property type="protein sequence ID" value="CAB4771452.1"/>
    <property type="molecule type" value="Genomic_DNA"/>
</dbReference>
<dbReference type="EMBL" id="CAFBRX010000002">
    <property type="protein sequence ID" value="CAB5108654.1"/>
    <property type="molecule type" value="Genomic_DNA"/>
</dbReference>
<evidence type="ECO:0000313" key="4">
    <source>
        <dbReference type="EMBL" id="CAB4629629.1"/>
    </source>
</evidence>
<dbReference type="EMBL" id="CAFBNZ010000019">
    <property type="protein sequence ID" value="CAB4967432.1"/>
    <property type="molecule type" value="Genomic_DNA"/>
</dbReference>
<feature type="region of interest" description="Disordered" evidence="1">
    <location>
        <begin position="30"/>
        <end position="55"/>
    </location>
</feature>
<sequence length="166" mass="17590">MLTFTERRRLALVAVLSLIALPAIALMGNDSPKNDSTMQTTTTASPTKIPDNSEPADPAFLPIPSESVAPEIITVNVPAPPAGSIVKGTASFIRWPKTMGLRPCATPHALIGAIITITNLNNGRTLKCNNVSIQSLTSGNIILIHTEVFLEIADLVDAPLPIEISF</sequence>
<evidence type="ECO:0000313" key="8">
    <source>
        <dbReference type="EMBL" id="CAB5108654.1"/>
    </source>
</evidence>
<organism evidence="7">
    <name type="scientific">freshwater metagenome</name>
    <dbReference type="NCBI Taxonomy" id="449393"/>
    <lineage>
        <taxon>unclassified sequences</taxon>
        <taxon>metagenomes</taxon>
        <taxon>ecological metagenomes</taxon>
    </lineage>
</organism>
<dbReference type="EMBL" id="CAEZUK010000096">
    <property type="protein sequence ID" value="CAB4600596.1"/>
    <property type="molecule type" value="Genomic_DNA"/>
</dbReference>
<evidence type="ECO:0000313" key="2">
    <source>
        <dbReference type="EMBL" id="CAB4545124.1"/>
    </source>
</evidence>
<accession>A0A6J7SZP4</accession>
<gene>
    <name evidence="2" type="ORF">UFOPK1421_00901</name>
    <name evidence="3" type="ORF">UFOPK1820_00701</name>
    <name evidence="4" type="ORF">UFOPK1960_00594</name>
    <name evidence="5" type="ORF">UFOPK2921_00281</name>
    <name evidence="6" type="ORF">UFOPK3889_00200</name>
    <name evidence="7" type="ORF">UFOPK4275_00365</name>
    <name evidence="8" type="ORF">UFOPK4422_00042</name>
</gene>
<evidence type="ECO:0000256" key="1">
    <source>
        <dbReference type="SAM" id="MobiDB-lite"/>
    </source>
</evidence>
<proteinExistence type="predicted"/>
<dbReference type="EMBL" id="CAEZVL010000070">
    <property type="protein sequence ID" value="CAB4629629.1"/>
    <property type="molecule type" value="Genomic_DNA"/>
</dbReference>
<evidence type="ECO:0000313" key="7">
    <source>
        <dbReference type="EMBL" id="CAB5046523.1"/>
    </source>
</evidence>
<name>A0A6J7SZP4_9ZZZZ</name>